<dbReference type="RefSeq" id="WP_277531317.1">
    <property type="nucleotide sequence ID" value="NZ_JAPDIA010000003.1"/>
</dbReference>
<dbReference type="EMBL" id="JAPDIA010000003">
    <property type="protein sequence ID" value="MDG0809820.1"/>
    <property type="molecule type" value="Genomic_DNA"/>
</dbReference>
<gene>
    <name evidence="1" type="ORF">OMP40_11090</name>
</gene>
<protein>
    <submittedName>
        <fullName evidence="1">Uncharacterized protein</fullName>
    </submittedName>
</protein>
<name>A0A9X4KRZ0_9BACL</name>
<dbReference type="SUPFAM" id="SSF48208">
    <property type="entry name" value="Six-hairpin glycosidases"/>
    <property type="match status" value="1"/>
</dbReference>
<sequence>MLRWTQTGWGTCYQDDAARVLIPQLLKNLYAGRTDYAEECIEALRFLLRSTGTDGTRVWRTDNGALTEEKMRELASGPARYPSAHYNAYYLGALLLAYKVTGIEEFKEVGVRGMETMMAAYPHTIREHSETQEICRLILPLSWLYWVTGDKKHEGWLYRAAGDLTRFKHPSGGYLEWDTGYAAEIKEGAESSLLAKNGDPVVDMLYSLNWLPMGFAQAYLVTKDSYFQELWTDIAKFFVSAQIRSGDGMIEGTWTRALDVDLMEVYGLAADAGWGPWAVETGWTVAEIASGLIAGLRSEELARFYS</sequence>
<evidence type="ECO:0000313" key="1">
    <source>
        <dbReference type="EMBL" id="MDG0809820.1"/>
    </source>
</evidence>
<evidence type="ECO:0000313" key="2">
    <source>
        <dbReference type="Proteomes" id="UP001153404"/>
    </source>
</evidence>
<proteinExistence type="predicted"/>
<organism evidence="1 2">
    <name type="scientific">Cohnella rhizosphaerae</name>
    <dbReference type="NCBI Taxonomy" id="1457232"/>
    <lineage>
        <taxon>Bacteria</taxon>
        <taxon>Bacillati</taxon>
        <taxon>Bacillota</taxon>
        <taxon>Bacilli</taxon>
        <taxon>Bacillales</taxon>
        <taxon>Paenibacillaceae</taxon>
        <taxon>Cohnella</taxon>
    </lineage>
</organism>
<reference evidence="1" key="1">
    <citation type="submission" date="2022-10" db="EMBL/GenBank/DDBJ databases">
        <title>Comparative genomic analysis of Cohnella hashimotonis sp. nov., isolated from the International Space Station.</title>
        <authorList>
            <person name="Simpson A."/>
            <person name="Venkateswaran K."/>
        </authorList>
    </citation>
    <scope>NUCLEOTIDE SEQUENCE</scope>
    <source>
        <strain evidence="1">DSM 28161</strain>
    </source>
</reference>
<dbReference type="InterPro" id="IPR008928">
    <property type="entry name" value="6-hairpin_glycosidase_sf"/>
</dbReference>
<dbReference type="AlphaFoldDB" id="A0A9X4KRZ0"/>
<accession>A0A9X4KRZ0</accession>
<keyword evidence="2" id="KW-1185">Reference proteome</keyword>
<dbReference type="Proteomes" id="UP001153404">
    <property type="component" value="Unassembled WGS sequence"/>
</dbReference>
<dbReference type="GO" id="GO:0005975">
    <property type="term" value="P:carbohydrate metabolic process"/>
    <property type="evidence" value="ECO:0007669"/>
    <property type="project" value="InterPro"/>
</dbReference>
<comment type="caution">
    <text evidence="1">The sequence shown here is derived from an EMBL/GenBank/DDBJ whole genome shotgun (WGS) entry which is preliminary data.</text>
</comment>